<dbReference type="GO" id="GO:0005737">
    <property type="term" value="C:cytoplasm"/>
    <property type="evidence" value="ECO:0007669"/>
    <property type="project" value="UniProtKB-SubCell"/>
</dbReference>
<comment type="caution">
    <text evidence="10">The sequence shown here is derived from an EMBL/GenBank/DDBJ whole genome shotgun (WGS) entry which is preliminary data.</text>
</comment>
<accession>A0A2I1N8V7</accession>
<organism evidence="10 11">
    <name type="scientific">Campylobacter ureolyticus</name>
    <dbReference type="NCBI Taxonomy" id="827"/>
    <lineage>
        <taxon>Bacteria</taxon>
        <taxon>Pseudomonadati</taxon>
        <taxon>Campylobacterota</taxon>
        <taxon>Epsilonproteobacteria</taxon>
        <taxon>Campylobacterales</taxon>
        <taxon>Campylobacteraceae</taxon>
        <taxon>Campylobacter</taxon>
    </lineage>
</organism>
<dbReference type="InterPro" id="IPR048261">
    <property type="entry name" value="SlpA/SlyD-like_ins_sf"/>
</dbReference>
<evidence type="ECO:0000256" key="6">
    <source>
        <dbReference type="ARBA" id="ARBA00023110"/>
    </source>
</evidence>
<dbReference type="EC" id="5.2.1.8" evidence="4"/>
<keyword evidence="6" id="KW-0697">Rotamase</keyword>
<name>A0A2I1N8V7_9BACT</name>
<dbReference type="PANTHER" id="PTHR47861">
    <property type="entry name" value="FKBP-TYPE PEPTIDYL-PROLYL CIS-TRANS ISOMERASE SLYD"/>
    <property type="match status" value="1"/>
</dbReference>
<evidence type="ECO:0000256" key="2">
    <source>
        <dbReference type="ARBA" id="ARBA00004496"/>
    </source>
</evidence>
<feature type="coiled-coil region" evidence="9">
    <location>
        <begin position="33"/>
        <end position="60"/>
    </location>
</feature>
<proteinExistence type="inferred from homology"/>
<dbReference type="InterPro" id="IPR046357">
    <property type="entry name" value="PPIase_dom_sf"/>
</dbReference>
<evidence type="ECO:0000256" key="7">
    <source>
        <dbReference type="ARBA" id="ARBA00023186"/>
    </source>
</evidence>
<reference evidence="10 11" key="1">
    <citation type="submission" date="2017-12" db="EMBL/GenBank/DDBJ databases">
        <title>Phylogenetic diversity of female urinary microbiome.</title>
        <authorList>
            <person name="Thomas-White K."/>
            <person name="Wolfe A.J."/>
        </authorList>
    </citation>
    <scope>NUCLEOTIDE SEQUENCE [LARGE SCALE GENOMIC DNA]</scope>
    <source>
        <strain evidence="10 11">UMB0112</strain>
    </source>
</reference>
<dbReference type="AlphaFoldDB" id="A0A2I1N8V7"/>
<comment type="subcellular location">
    <subcellularLocation>
        <location evidence="2">Cytoplasm</location>
    </subcellularLocation>
</comment>
<dbReference type="Gene3D" id="2.40.10.330">
    <property type="match status" value="1"/>
</dbReference>
<keyword evidence="7" id="KW-0143">Chaperone</keyword>
<gene>
    <name evidence="10" type="ORF">CYJ41_06880</name>
</gene>
<keyword evidence="9" id="KW-0175">Coiled coil</keyword>
<evidence type="ECO:0000256" key="8">
    <source>
        <dbReference type="ARBA" id="ARBA00023235"/>
    </source>
</evidence>
<dbReference type="EMBL" id="PKHU01000006">
    <property type="protein sequence ID" value="PKZ28823.1"/>
    <property type="molecule type" value="Genomic_DNA"/>
</dbReference>
<dbReference type="GO" id="GO:0003755">
    <property type="term" value="F:peptidyl-prolyl cis-trans isomerase activity"/>
    <property type="evidence" value="ECO:0007669"/>
    <property type="project" value="UniProtKB-KW"/>
</dbReference>
<dbReference type="Gene3D" id="3.10.50.40">
    <property type="match status" value="1"/>
</dbReference>
<keyword evidence="5" id="KW-0963">Cytoplasm</keyword>
<evidence type="ECO:0000313" key="10">
    <source>
        <dbReference type="EMBL" id="PKZ28823.1"/>
    </source>
</evidence>
<evidence type="ECO:0000256" key="4">
    <source>
        <dbReference type="ARBA" id="ARBA00013194"/>
    </source>
</evidence>
<protein>
    <recommendedName>
        <fullName evidence="4">peptidylprolyl isomerase</fullName>
        <ecNumber evidence="4">5.2.1.8</ecNumber>
    </recommendedName>
</protein>
<dbReference type="RefSeq" id="WP_101637522.1">
    <property type="nucleotide sequence ID" value="NZ_PKHU01000006.1"/>
</dbReference>
<evidence type="ECO:0000256" key="3">
    <source>
        <dbReference type="ARBA" id="ARBA00006577"/>
    </source>
</evidence>
<sequence length="191" mass="21637">MENRVITMFYELKDKQNNEILETNFNLEPFKFLTGLGHVLEKLEKEVLNLRANEEKIINISKEEGAIEYNPDGVRSIPKEEFAGIELKEGMELIGESEDGRSARVIVKEIGDDEVIVDFNHPYAGKDLEFRVKIVENRLASDDEVASGRVEGEHVCGCHSDDDCCGGHHHDEHECCGGHHHDEHECCGKHK</sequence>
<comment type="catalytic activity">
    <reaction evidence="1">
        <text>[protein]-peptidylproline (omega=180) = [protein]-peptidylproline (omega=0)</text>
        <dbReference type="Rhea" id="RHEA:16237"/>
        <dbReference type="Rhea" id="RHEA-COMP:10747"/>
        <dbReference type="Rhea" id="RHEA-COMP:10748"/>
        <dbReference type="ChEBI" id="CHEBI:83833"/>
        <dbReference type="ChEBI" id="CHEBI:83834"/>
        <dbReference type="EC" id="5.2.1.8"/>
    </reaction>
</comment>
<dbReference type="PANTHER" id="PTHR47861:SF3">
    <property type="entry name" value="FKBP-TYPE PEPTIDYL-PROLYL CIS-TRANS ISOMERASE SLYD"/>
    <property type="match status" value="1"/>
</dbReference>
<evidence type="ECO:0000256" key="5">
    <source>
        <dbReference type="ARBA" id="ARBA00022490"/>
    </source>
</evidence>
<evidence type="ECO:0000256" key="9">
    <source>
        <dbReference type="SAM" id="Coils"/>
    </source>
</evidence>
<keyword evidence="8 10" id="KW-0413">Isomerase</keyword>
<evidence type="ECO:0000313" key="11">
    <source>
        <dbReference type="Proteomes" id="UP000234639"/>
    </source>
</evidence>
<comment type="similarity">
    <text evidence="3">Belongs to the FKBP-type PPIase family.</text>
</comment>
<dbReference type="Proteomes" id="UP000234639">
    <property type="component" value="Unassembled WGS sequence"/>
</dbReference>
<evidence type="ECO:0000256" key="1">
    <source>
        <dbReference type="ARBA" id="ARBA00000971"/>
    </source>
</evidence>
<dbReference type="SUPFAM" id="SSF54534">
    <property type="entry name" value="FKBP-like"/>
    <property type="match status" value="1"/>
</dbReference>